<evidence type="ECO:0000313" key="1">
    <source>
        <dbReference type="EMBL" id="CAG7888551.1"/>
    </source>
</evidence>
<dbReference type="Gramene" id="A01p26270.2_BraZ1">
    <property type="protein sequence ID" value="A01p26270.2_BraZ1.CDS.1"/>
    <property type="gene ID" value="A01g26270.2_BraZ1"/>
</dbReference>
<dbReference type="Proteomes" id="UP000694005">
    <property type="component" value="Chromosome A01"/>
</dbReference>
<dbReference type="EMBL" id="LS974617">
    <property type="protein sequence ID" value="CAG7888551.1"/>
    <property type="molecule type" value="Genomic_DNA"/>
</dbReference>
<proteinExistence type="predicted"/>
<accession>A0A8D9LVN7</accession>
<gene>
    <name evidence="1" type="ORF">BRAPAZ1V2_A01P26270.2</name>
</gene>
<reference evidence="1 2" key="1">
    <citation type="submission" date="2021-07" db="EMBL/GenBank/DDBJ databases">
        <authorList>
            <consortium name="Genoscope - CEA"/>
            <person name="William W."/>
        </authorList>
    </citation>
    <scope>NUCLEOTIDE SEQUENCE [LARGE SCALE GENOMIC DNA]</scope>
</reference>
<feature type="non-terminal residue" evidence="1">
    <location>
        <position position="101"/>
    </location>
</feature>
<name>A0A8D9LVN7_BRACM</name>
<protein>
    <submittedName>
        <fullName evidence="1">Uncharacterized protein</fullName>
    </submittedName>
</protein>
<sequence length="101" mass="11673">MIDFFGVFGISRLESGYNDGDTLGVDGSGRLREGNMDIVRWCQWESISKKSFKGSGWILEIMEIKMWAARLRLFRLAQTNFVKIRSYQGMIFLILQRIGSK</sequence>
<dbReference type="AlphaFoldDB" id="A0A8D9LVN7"/>
<evidence type="ECO:0000313" key="2">
    <source>
        <dbReference type="Proteomes" id="UP000694005"/>
    </source>
</evidence>
<organism evidence="1 2">
    <name type="scientific">Brassica campestris</name>
    <name type="common">Field mustard</name>
    <dbReference type="NCBI Taxonomy" id="3711"/>
    <lineage>
        <taxon>Eukaryota</taxon>
        <taxon>Viridiplantae</taxon>
        <taxon>Streptophyta</taxon>
        <taxon>Embryophyta</taxon>
        <taxon>Tracheophyta</taxon>
        <taxon>Spermatophyta</taxon>
        <taxon>Magnoliopsida</taxon>
        <taxon>eudicotyledons</taxon>
        <taxon>Gunneridae</taxon>
        <taxon>Pentapetalae</taxon>
        <taxon>rosids</taxon>
        <taxon>malvids</taxon>
        <taxon>Brassicales</taxon>
        <taxon>Brassicaceae</taxon>
        <taxon>Brassiceae</taxon>
        <taxon>Brassica</taxon>
    </lineage>
</organism>